<feature type="transmembrane region" description="Helical" evidence="1">
    <location>
        <begin position="142"/>
        <end position="175"/>
    </location>
</feature>
<keyword evidence="1" id="KW-1133">Transmembrane helix</keyword>
<sequence>MRKYIVLAFVIVLVYFFQSFFLPAGGAGADSLSYFGIASELPQLKTNLFPLGFPVLIKLFHSVFQDYFWTAKFLNISMVVVILVFSYFKKFYFKETVLLFTGKTAFFVFGYFISEAPFIFLLYFLFYVFHERFIGKFRQYQFVFFASLLLFLLFTIRYSGVYIYLGVGFFWLISILRKPSFPLKNDLFQVLLFAGIGIAGYLGFNSYIYGSFTGENLRGTLQQFSSVYLLRNILGVSAVFDPFIMIKPASNSFASLAFQIGLMIFDLLLLFYFIQLVRKKKEVIALDFHQLLWVVSGVYAVSLFVSYYFQQIEEMNVRMLAAANFCLFFSFLLIYFKNLKSDAFIFGLGSFFLFFLTVYALKTPVNYLNNKKQIESQMPQFSHKKYLYNDEKKAEVSLTTYHIPIIGKTFNYQHTNNQKGEIKQSIAGTINPQIKWLKIDTIKNKSQVLYTSELILK</sequence>
<feature type="transmembrane region" description="Helical" evidence="1">
    <location>
        <begin position="315"/>
        <end position="336"/>
    </location>
</feature>
<feature type="transmembrane region" description="Helical" evidence="1">
    <location>
        <begin position="252"/>
        <end position="274"/>
    </location>
</feature>
<dbReference type="Proteomes" id="UP000516438">
    <property type="component" value="Chromosome"/>
</dbReference>
<feature type="transmembrane region" description="Helical" evidence="1">
    <location>
        <begin position="228"/>
        <end position="246"/>
    </location>
</feature>
<protein>
    <recommendedName>
        <fullName evidence="4">Glycosyltransferase family 39 protein</fullName>
    </recommendedName>
</protein>
<feature type="transmembrane region" description="Helical" evidence="1">
    <location>
        <begin position="343"/>
        <end position="361"/>
    </location>
</feature>
<feature type="transmembrane region" description="Helical" evidence="1">
    <location>
        <begin position="44"/>
        <end position="60"/>
    </location>
</feature>
<organism evidence="2 3">
    <name type="scientific">Chryseobacterium manosquense</name>
    <dbReference type="NCBI Taxonomy" id="2754694"/>
    <lineage>
        <taxon>Bacteria</taxon>
        <taxon>Pseudomonadati</taxon>
        <taxon>Bacteroidota</taxon>
        <taxon>Flavobacteriia</taxon>
        <taxon>Flavobacteriales</taxon>
        <taxon>Weeksellaceae</taxon>
        <taxon>Chryseobacterium group</taxon>
        <taxon>Chryseobacterium</taxon>
    </lineage>
</organism>
<dbReference type="EMBL" id="CP060203">
    <property type="protein sequence ID" value="QNS40529.1"/>
    <property type="molecule type" value="Genomic_DNA"/>
</dbReference>
<feature type="transmembrane region" description="Helical" evidence="1">
    <location>
        <begin position="67"/>
        <end position="88"/>
    </location>
</feature>
<evidence type="ECO:0000313" key="3">
    <source>
        <dbReference type="Proteomes" id="UP000516438"/>
    </source>
</evidence>
<keyword evidence="1" id="KW-0812">Transmembrane</keyword>
<proteinExistence type="predicted"/>
<keyword evidence="3" id="KW-1185">Reference proteome</keyword>
<dbReference type="KEGG" id="cmaq:H0S70_09030"/>
<evidence type="ECO:0000256" key="1">
    <source>
        <dbReference type="SAM" id="Phobius"/>
    </source>
</evidence>
<feature type="transmembrane region" description="Helical" evidence="1">
    <location>
        <begin position="286"/>
        <end position="309"/>
    </location>
</feature>
<gene>
    <name evidence="2" type="ORF">H0S70_09030</name>
</gene>
<evidence type="ECO:0008006" key="4">
    <source>
        <dbReference type="Google" id="ProtNLM"/>
    </source>
</evidence>
<feature type="transmembrane region" description="Helical" evidence="1">
    <location>
        <begin position="187"/>
        <end position="208"/>
    </location>
</feature>
<evidence type="ECO:0000313" key="2">
    <source>
        <dbReference type="EMBL" id="QNS40529.1"/>
    </source>
</evidence>
<accession>A0A7H1DU71</accession>
<dbReference type="RefSeq" id="WP_188320566.1">
    <property type="nucleotide sequence ID" value="NZ_CP060203.1"/>
</dbReference>
<name>A0A7H1DU71_9FLAO</name>
<dbReference type="AlphaFoldDB" id="A0A7H1DU71"/>
<keyword evidence="1" id="KW-0472">Membrane</keyword>
<feature type="transmembrane region" description="Helical" evidence="1">
    <location>
        <begin position="108"/>
        <end position="130"/>
    </location>
</feature>
<reference evidence="2 3" key="1">
    <citation type="submission" date="2020-07" db="EMBL/GenBank/DDBJ databases">
        <title>Complete genome and description of Chryseobacterium manosquense strain Marseille-Q2069 sp. nov.</title>
        <authorList>
            <person name="Boxberger M."/>
        </authorList>
    </citation>
    <scope>NUCLEOTIDE SEQUENCE [LARGE SCALE GENOMIC DNA]</scope>
    <source>
        <strain evidence="2 3">Marseille-Q2069</strain>
    </source>
</reference>